<dbReference type="Proteomes" id="UP000249799">
    <property type="component" value="Chromosome"/>
</dbReference>
<evidence type="ECO:0000313" key="2">
    <source>
        <dbReference type="Proteomes" id="UP000249799"/>
    </source>
</evidence>
<sequence>MSTQMTLRNESIFDRHLVALVGGGLVAGVVSGVLGLVIGEQLPQMGALSFAAVVGLAINQADPREDSALVRLIFALIGGVLMGLILPLGFAGAPLVAAAVGGGFIGAAVTFDRQESTVRKWLGIALFALALPAGVFSSGVLFPESALQFLEPVFGRQALIGATWGVFMAVAAGLSDLRPENDAQLALLDRAIAEHQQPVRDYLESARELHQQVLRESERSQSADARRRAGEIARETIDSLLRFAQRSRELRAALQATGSERLTRRINRLNQRIAATTNPAIARELTQARDDAREQAQMRERLDLACVRLETRQQRCVTTLEKLHLTLVQHSSHAVSDLGLTESLAQLEQFADEVQFQNLSVDELCEDEQEYEAIAAPEPQVAQEEVEEEVKQQEAAQAPVK</sequence>
<evidence type="ECO:0000313" key="1">
    <source>
        <dbReference type="EMBL" id="AWV89697.1"/>
    </source>
</evidence>
<reference evidence="1 2" key="1">
    <citation type="submission" date="2018-06" db="EMBL/GenBank/DDBJ databases">
        <title>Lujinxingia sediminis gen. nov. sp. nov., a new facultative anaerobic member of the class Deltaproteobacteria, and proposal of Lujinxingaceae fam. nov.</title>
        <authorList>
            <person name="Guo L.-Y."/>
            <person name="Li C.-M."/>
            <person name="Wang S."/>
            <person name="Du Z.-J."/>
        </authorList>
    </citation>
    <scope>NUCLEOTIDE SEQUENCE [LARGE SCALE GENOMIC DNA]</scope>
    <source>
        <strain evidence="1 2">FA350</strain>
    </source>
</reference>
<accession>A0A2Z4FL21</accession>
<dbReference type="OrthoDB" id="9999083at2"/>
<keyword evidence="2" id="KW-1185">Reference proteome</keyword>
<organism evidence="1 2">
    <name type="scientific">Bradymonas sediminis</name>
    <dbReference type="NCBI Taxonomy" id="1548548"/>
    <lineage>
        <taxon>Bacteria</taxon>
        <taxon>Deltaproteobacteria</taxon>
        <taxon>Bradymonadales</taxon>
        <taxon>Bradymonadaceae</taxon>
        <taxon>Bradymonas</taxon>
    </lineage>
</organism>
<proteinExistence type="predicted"/>
<name>A0A2Z4FL21_9DELT</name>
<dbReference type="AlphaFoldDB" id="A0A2Z4FL21"/>
<gene>
    <name evidence="1" type="ORF">DN745_10235</name>
</gene>
<dbReference type="KEGG" id="bsed:DN745_10235"/>
<dbReference type="EMBL" id="CP030032">
    <property type="protein sequence ID" value="AWV89697.1"/>
    <property type="molecule type" value="Genomic_DNA"/>
</dbReference>
<dbReference type="RefSeq" id="WP_111334567.1">
    <property type="nucleotide sequence ID" value="NZ_CP030032.1"/>
</dbReference>
<protein>
    <submittedName>
        <fullName evidence="1">Uncharacterized protein</fullName>
    </submittedName>
</protein>